<evidence type="ECO:0000313" key="1">
    <source>
        <dbReference type="EMBL" id="UPU43652.1"/>
    </source>
</evidence>
<accession>A0AB38RE33</accession>
<organism evidence="1 2">
    <name type="scientific">Rhodococcus qingshengii JCM 15477</name>
    <dbReference type="NCBI Taxonomy" id="1303681"/>
    <lineage>
        <taxon>Bacteria</taxon>
        <taxon>Bacillati</taxon>
        <taxon>Actinomycetota</taxon>
        <taxon>Actinomycetes</taxon>
        <taxon>Mycobacteriales</taxon>
        <taxon>Nocardiaceae</taxon>
        <taxon>Rhodococcus</taxon>
        <taxon>Rhodococcus erythropolis group</taxon>
    </lineage>
</organism>
<reference evidence="2" key="1">
    <citation type="journal article" date="2022" name="Environ. Microbiol.">
        <title>Functional analysis, diversity, and distribution of carbendazim hydrolases MheI and CbmA, responsible for the initial step in carbendazim degradation.</title>
        <authorList>
            <person name="Zhang M."/>
            <person name="Bai X."/>
            <person name="Li Q."/>
            <person name="Zhang L."/>
            <person name="Zhu Q."/>
            <person name="Gao S."/>
            <person name="Ke Z."/>
            <person name="Jiang M."/>
            <person name="Hu J."/>
            <person name="Qiu J."/>
            <person name="Hong Q."/>
        </authorList>
    </citation>
    <scope>NUCLEOTIDE SEQUENCE [LARGE SCALE GENOMIC DNA]</scope>
    <source>
        <strain evidence="2">djl-6</strain>
    </source>
</reference>
<name>A0AB38RE33_RHOSG</name>
<keyword evidence="2" id="KW-1185">Reference proteome</keyword>
<sequence length="61" mass="6321">MAVESSGFDEVRQGQLIRLSAAMKFCPETATKLPAGGHETCPVAVMGSARHDVVCLTGSDG</sequence>
<dbReference type="EMBL" id="CP096563">
    <property type="protein sequence ID" value="UPU43652.1"/>
    <property type="molecule type" value="Genomic_DNA"/>
</dbReference>
<dbReference type="Proteomes" id="UP000831484">
    <property type="component" value="Chromosome"/>
</dbReference>
<evidence type="ECO:0008006" key="3">
    <source>
        <dbReference type="Google" id="ProtNLM"/>
    </source>
</evidence>
<gene>
    <name evidence="1" type="ORF">M0639_02845</name>
</gene>
<proteinExistence type="predicted"/>
<dbReference type="RefSeq" id="WP_248671221.1">
    <property type="nucleotide sequence ID" value="NZ_CP096563.1"/>
</dbReference>
<evidence type="ECO:0000313" key="2">
    <source>
        <dbReference type="Proteomes" id="UP000831484"/>
    </source>
</evidence>
<protein>
    <recommendedName>
        <fullName evidence="3">Ferredoxin</fullName>
    </recommendedName>
</protein>
<dbReference type="AlphaFoldDB" id="A0AB38RE33"/>